<reference evidence="2 3" key="1">
    <citation type="journal article" date="2019" name="Nat. Ecol. Evol.">
        <title>Megaphylogeny resolves global patterns of mushroom evolution.</title>
        <authorList>
            <person name="Varga T."/>
            <person name="Krizsan K."/>
            <person name="Foldi C."/>
            <person name="Dima B."/>
            <person name="Sanchez-Garcia M."/>
            <person name="Sanchez-Ramirez S."/>
            <person name="Szollosi G.J."/>
            <person name="Szarkandi J.G."/>
            <person name="Papp V."/>
            <person name="Albert L."/>
            <person name="Andreopoulos W."/>
            <person name="Angelini C."/>
            <person name="Antonin V."/>
            <person name="Barry K.W."/>
            <person name="Bougher N.L."/>
            <person name="Buchanan P."/>
            <person name="Buyck B."/>
            <person name="Bense V."/>
            <person name="Catcheside P."/>
            <person name="Chovatia M."/>
            <person name="Cooper J."/>
            <person name="Damon W."/>
            <person name="Desjardin D."/>
            <person name="Finy P."/>
            <person name="Geml J."/>
            <person name="Haridas S."/>
            <person name="Hughes K."/>
            <person name="Justo A."/>
            <person name="Karasinski D."/>
            <person name="Kautmanova I."/>
            <person name="Kiss B."/>
            <person name="Kocsube S."/>
            <person name="Kotiranta H."/>
            <person name="LaButti K.M."/>
            <person name="Lechner B.E."/>
            <person name="Liimatainen K."/>
            <person name="Lipzen A."/>
            <person name="Lukacs Z."/>
            <person name="Mihaltcheva S."/>
            <person name="Morgado L.N."/>
            <person name="Niskanen T."/>
            <person name="Noordeloos M.E."/>
            <person name="Ohm R.A."/>
            <person name="Ortiz-Santana B."/>
            <person name="Ovrebo C."/>
            <person name="Racz N."/>
            <person name="Riley R."/>
            <person name="Savchenko A."/>
            <person name="Shiryaev A."/>
            <person name="Soop K."/>
            <person name="Spirin V."/>
            <person name="Szebenyi C."/>
            <person name="Tomsovsky M."/>
            <person name="Tulloss R.E."/>
            <person name="Uehling J."/>
            <person name="Grigoriev I.V."/>
            <person name="Vagvolgyi C."/>
            <person name="Papp T."/>
            <person name="Martin F.M."/>
            <person name="Miettinen O."/>
            <person name="Hibbett D.S."/>
            <person name="Nagy L.G."/>
        </authorList>
    </citation>
    <scope>NUCLEOTIDE SEQUENCE [LARGE SCALE GENOMIC DNA]</scope>
    <source>
        <strain evidence="2 3">OMC1185</strain>
    </source>
</reference>
<dbReference type="AlphaFoldDB" id="A0A5C3N4Y5"/>
<evidence type="ECO:0000256" key="1">
    <source>
        <dbReference type="SAM" id="SignalP"/>
    </source>
</evidence>
<keyword evidence="3" id="KW-1185">Reference proteome</keyword>
<dbReference type="Proteomes" id="UP000305948">
    <property type="component" value="Unassembled WGS sequence"/>
</dbReference>
<accession>A0A5C3N4Y5</accession>
<feature type="signal peptide" evidence="1">
    <location>
        <begin position="1"/>
        <end position="17"/>
    </location>
</feature>
<organism evidence="2 3">
    <name type="scientific">Heliocybe sulcata</name>
    <dbReference type="NCBI Taxonomy" id="5364"/>
    <lineage>
        <taxon>Eukaryota</taxon>
        <taxon>Fungi</taxon>
        <taxon>Dikarya</taxon>
        <taxon>Basidiomycota</taxon>
        <taxon>Agaricomycotina</taxon>
        <taxon>Agaricomycetes</taxon>
        <taxon>Gloeophyllales</taxon>
        <taxon>Gloeophyllaceae</taxon>
        <taxon>Heliocybe</taxon>
    </lineage>
</organism>
<keyword evidence="1" id="KW-0732">Signal</keyword>
<protein>
    <submittedName>
        <fullName evidence="2">Uncharacterized protein</fullName>
    </submittedName>
</protein>
<sequence length="64" mass="6918">MALLLGTLSICVPKAAAQSGAWNIRPSRHSCMPMRCATNMTRLYACHTRNRLCRPNPCPGASGC</sequence>
<evidence type="ECO:0000313" key="3">
    <source>
        <dbReference type="Proteomes" id="UP000305948"/>
    </source>
</evidence>
<proteinExistence type="predicted"/>
<feature type="chain" id="PRO_5022909032" evidence="1">
    <location>
        <begin position="18"/>
        <end position="64"/>
    </location>
</feature>
<dbReference type="EMBL" id="ML213511">
    <property type="protein sequence ID" value="TFK51198.1"/>
    <property type="molecule type" value="Genomic_DNA"/>
</dbReference>
<evidence type="ECO:0000313" key="2">
    <source>
        <dbReference type="EMBL" id="TFK51198.1"/>
    </source>
</evidence>
<name>A0A5C3N4Y5_9AGAM</name>
<gene>
    <name evidence="2" type="ORF">OE88DRAFT_1659012</name>
</gene>